<keyword evidence="13" id="KW-0902">Two-component regulatory system</keyword>
<name>A0ABX0QAH1_9GAMM</name>
<keyword evidence="10" id="KW-0418">Kinase</keyword>
<dbReference type="PRINTS" id="PR00344">
    <property type="entry name" value="BCTRLSENSOR"/>
</dbReference>
<evidence type="ECO:0000313" key="17">
    <source>
        <dbReference type="EMBL" id="NID06779.1"/>
    </source>
</evidence>
<dbReference type="EC" id="2.7.13.3" evidence="3"/>
<keyword evidence="7" id="KW-0808">Transferase</keyword>
<evidence type="ECO:0000256" key="7">
    <source>
        <dbReference type="ARBA" id="ARBA00022679"/>
    </source>
</evidence>
<keyword evidence="6" id="KW-0597">Phosphoprotein</keyword>
<dbReference type="EMBL" id="JAAQQR010000011">
    <property type="protein sequence ID" value="NID06779.1"/>
    <property type="molecule type" value="Genomic_DNA"/>
</dbReference>
<dbReference type="InterPro" id="IPR050980">
    <property type="entry name" value="2C_sensor_his_kinase"/>
</dbReference>
<evidence type="ECO:0000256" key="11">
    <source>
        <dbReference type="ARBA" id="ARBA00022840"/>
    </source>
</evidence>
<keyword evidence="18" id="KW-1185">Reference proteome</keyword>
<dbReference type="Proteomes" id="UP001429601">
    <property type="component" value="Unassembled WGS sequence"/>
</dbReference>
<dbReference type="CDD" id="cd00082">
    <property type="entry name" value="HisKA"/>
    <property type="match status" value="1"/>
</dbReference>
<dbReference type="InterPro" id="IPR036097">
    <property type="entry name" value="HisK_dim/P_sf"/>
</dbReference>
<dbReference type="PANTHER" id="PTHR44936">
    <property type="entry name" value="SENSOR PROTEIN CREC"/>
    <property type="match status" value="1"/>
</dbReference>
<dbReference type="InterPro" id="IPR005467">
    <property type="entry name" value="His_kinase_dom"/>
</dbReference>
<reference evidence="17 18" key="1">
    <citation type="journal article" date="2011" name="Curr. Microbiol.">
        <title>Luteibacter jiangsuensis sp. nov.: a methamidophos-degrading bacterium isolated from a methamidophos-manufacturing factory.</title>
        <authorList>
            <person name="Wang L."/>
            <person name="Wang G.L."/>
            <person name="Li S.P."/>
            <person name="Jiang J.D."/>
        </authorList>
    </citation>
    <scope>NUCLEOTIDE SEQUENCE [LARGE SCALE GENOMIC DNA]</scope>
    <source>
        <strain evidence="17 18">CGMCC 1.10133</strain>
    </source>
</reference>
<dbReference type="Pfam" id="PF00672">
    <property type="entry name" value="HAMP"/>
    <property type="match status" value="1"/>
</dbReference>
<evidence type="ECO:0000313" key="18">
    <source>
        <dbReference type="Proteomes" id="UP001429601"/>
    </source>
</evidence>
<gene>
    <name evidence="17" type="ORF">HBF26_17955</name>
</gene>
<keyword evidence="4" id="KW-1003">Cell membrane</keyword>
<evidence type="ECO:0000256" key="9">
    <source>
        <dbReference type="ARBA" id="ARBA00022741"/>
    </source>
</evidence>
<dbReference type="Pfam" id="PF02518">
    <property type="entry name" value="HATPase_c"/>
    <property type="match status" value="1"/>
</dbReference>
<dbReference type="InterPro" id="IPR003661">
    <property type="entry name" value="HisK_dim/P_dom"/>
</dbReference>
<dbReference type="PANTHER" id="PTHR44936:SF5">
    <property type="entry name" value="SENSOR HISTIDINE KINASE ENVZ"/>
    <property type="match status" value="1"/>
</dbReference>
<keyword evidence="9" id="KW-0547">Nucleotide-binding</keyword>
<dbReference type="Gene3D" id="1.10.287.130">
    <property type="match status" value="1"/>
</dbReference>
<dbReference type="Gene3D" id="3.30.565.10">
    <property type="entry name" value="Histidine kinase-like ATPase, C-terminal domain"/>
    <property type="match status" value="1"/>
</dbReference>
<evidence type="ECO:0000259" key="16">
    <source>
        <dbReference type="PROSITE" id="PS50885"/>
    </source>
</evidence>
<comment type="catalytic activity">
    <reaction evidence="1">
        <text>ATP + protein L-histidine = ADP + protein N-phospho-L-histidine.</text>
        <dbReference type="EC" id="2.7.13.3"/>
    </reaction>
</comment>
<sequence>MLRRRWAADTLSRWFAMNIMMALLVAAAMNAAFVQFAGVWAKPGIKDIGIVEQAAAVVRLIDSAPRDMRPRLARAARGDVYSVEWFPNDDALPMRRDDTYVGVTARLRDLIGRQNVRVLGSEPGDPGVDGTPTTKYALAIDLSDGSWLLFVAPERSWGLNPWARNVLTGIFALAGSVAVGALASRRLARPMEKFARQAQRFGADVNAPPMESAGPLEFRMAAHAFNDMQARVKRYVADRTYMLAAISHDLRAPLTRMRLRGEFVEDEEQQRRLFRDVDDMRAMVDSALAFFRDDSEQEEATRFNLSELVNTVVDNFRDAGSDVAFHHAGSVAYTGRPLSLRRTFSNLVENAVKYGTRAAVTMQETEDGIEVTIDDDGAGIPEKLHEAVFRPFYRIEASRNRQTGGVGLGLAAARSAVRGHGGDIVLENRAEGGLTVRVRLPVFDSVQALAACHPRA</sequence>
<evidence type="ECO:0000256" key="10">
    <source>
        <dbReference type="ARBA" id="ARBA00022777"/>
    </source>
</evidence>
<feature type="domain" description="HAMP" evidence="16">
    <location>
        <begin position="185"/>
        <end position="237"/>
    </location>
</feature>
<dbReference type="SUPFAM" id="SSF55874">
    <property type="entry name" value="ATPase domain of HSP90 chaperone/DNA topoisomerase II/histidine kinase"/>
    <property type="match status" value="1"/>
</dbReference>
<keyword evidence="14" id="KW-0472">Membrane</keyword>
<evidence type="ECO:0000259" key="15">
    <source>
        <dbReference type="PROSITE" id="PS50109"/>
    </source>
</evidence>
<evidence type="ECO:0000256" key="1">
    <source>
        <dbReference type="ARBA" id="ARBA00000085"/>
    </source>
</evidence>
<keyword evidence="11" id="KW-0067">ATP-binding</keyword>
<proteinExistence type="predicted"/>
<feature type="domain" description="Histidine kinase" evidence="15">
    <location>
        <begin position="245"/>
        <end position="444"/>
    </location>
</feature>
<dbReference type="RefSeq" id="WP_167129426.1">
    <property type="nucleotide sequence ID" value="NZ_JAAQQR010000011.1"/>
</dbReference>
<organism evidence="17 18">
    <name type="scientific">Luteibacter jiangsuensis</name>
    <dbReference type="NCBI Taxonomy" id="637577"/>
    <lineage>
        <taxon>Bacteria</taxon>
        <taxon>Pseudomonadati</taxon>
        <taxon>Pseudomonadota</taxon>
        <taxon>Gammaproteobacteria</taxon>
        <taxon>Lysobacterales</taxon>
        <taxon>Rhodanobacteraceae</taxon>
        <taxon>Luteibacter</taxon>
    </lineage>
</organism>
<dbReference type="InterPro" id="IPR036890">
    <property type="entry name" value="HATPase_C_sf"/>
</dbReference>
<dbReference type="PROSITE" id="PS50885">
    <property type="entry name" value="HAMP"/>
    <property type="match status" value="1"/>
</dbReference>
<dbReference type="InterPro" id="IPR004358">
    <property type="entry name" value="Sig_transdc_His_kin-like_C"/>
</dbReference>
<dbReference type="Pfam" id="PF00512">
    <property type="entry name" value="HisKA"/>
    <property type="match status" value="1"/>
</dbReference>
<keyword evidence="5" id="KW-0997">Cell inner membrane</keyword>
<accession>A0ABX0QAH1</accession>
<dbReference type="SUPFAM" id="SSF47384">
    <property type="entry name" value="Homodimeric domain of signal transducing histidine kinase"/>
    <property type="match status" value="1"/>
</dbReference>
<dbReference type="PROSITE" id="PS50109">
    <property type="entry name" value="HIS_KIN"/>
    <property type="match status" value="1"/>
</dbReference>
<comment type="subcellular location">
    <subcellularLocation>
        <location evidence="2">Cell inner membrane</location>
        <topology evidence="2">Multi-pass membrane protein</topology>
    </subcellularLocation>
</comment>
<dbReference type="SMART" id="SM00388">
    <property type="entry name" value="HisKA"/>
    <property type="match status" value="1"/>
</dbReference>
<keyword evidence="8" id="KW-0812">Transmembrane</keyword>
<dbReference type="SMART" id="SM00387">
    <property type="entry name" value="HATPase_c"/>
    <property type="match status" value="1"/>
</dbReference>
<evidence type="ECO:0000256" key="5">
    <source>
        <dbReference type="ARBA" id="ARBA00022519"/>
    </source>
</evidence>
<keyword evidence="12" id="KW-1133">Transmembrane helix</keyword>
<evidence type="ECO:0000256" key="12">
    <source>
        <dbReference type="ARBA" id="ARBA00022989"/>
    </source>
</evidence>
<evidence type="ECO:0000256" key="3">
    <source>
        <dbReference type="ARBA" id="ARBA00012438"/>
    </source>
</evidence>
<evidence type="ECO:0000256" key="4">
    <source>
        <dbReference type="ARBA" id="ARBA00022475"/>
    </source>
</evidence>
<comment type="caution">
    <text evidence="17">The sequence shown here is derived from an EMBL/GenBank/DDBJ whole genome shotgun (WGS) entry which is preliminary data.</text>
</comment>
<dbReference type="SMART" id="SM00304">
    <property type="entry name" value="HAMP"/>
    <property type="match status" value="1"/>
</dbReference>
<dbReference type="InterPro" id="IPR003594">
    <property type="entry name" value="HATPase_dom"/>
</dbReference>
<evidence type="ECO:0000256" key="6">
    <source>
        <dbReference type="ARBA" id="ARBA00022553"/>
    </source>
</evidence>
<evidence type="ECO:0000256" key="2">
    <source>
        <dbReference type="ARBA" id="ARBA00004429"/>
    </source>
</evidence>
<protein>
    <recommendedName>
        <fullName evidence="3">histidine kinase</fullName>
        <ecNumber evidence="3">2.7.13.3</ecNumber>
    </recommendedName>
</protein>
<dbReference type="InterPro" id="IPR003660">
    <property type="entry name" value="HAMP_dom"/>
</dbReference>
<evidence type="ECO:0000256" key="14">
    <source>
        <dbReference type="ARBA" id="ARBA00023136"/>
    </source>
</evidence>
<evidence type="ECO:0000256" key="8">
    <source>
        <dbReference type="ARBA" id="ARBA00022692"/>
    </source>
</evidence>
<evidence type="ECO:0000256" key="13">
    <source>
        <dbReference type="ARBA" id="ARBA00023012"/>
    </source>
</evidence>